<evidence type="ECO:0000256" key="5">
    <source>
        <dbReference type="PROSITE-ProRule" id="PRU00239"/>
    </source>
</evidence>
<reference evidence="8" key="1">
    <citation type="submission" date="2021-04" db="EMBL/GenBank/DDBJ databases">
        <title>Genome sequence of Woronichinia naegeliana from Washington state freshwater lake bloom.</title>
        <authorList>
            <person name="Dreher T.W."/>
        </authorList>
    </citation>
    <scope>NUCLEOTIDE SEQUENCE</scope>
    <source>
        <strain evidence="8">WA131</strain>
    </source>
</reference>
<keyword evidence="3 5" id="KW-0378">Hydrolase</keyword>
<dbReference type="PRINTS" id="PR00704">
    <property type="entry name" value="CALPAIN"/>
</dbReference>
<dbReference type="KEGG" id="wna:KA717_28710"/>
<feature type="domain" description="Calpain catalytic" evidence="7">
    <location>
        <begin position="474"/>
        <end position="699"/>
    </location>
</feature>
<comment type="similarity">
    <text evidence="1">Belongs to the peptidase C2 family.</text>
</comment>
<dbReference type="SMART" id="SM00230">
    <property type="entry name" value="CysPc"/>
    <property type="match status" value="1"/>
</dbReference>
<gene>
    <name evidence="8" type="ORF">KA717_28710</name>
</gene>
<dbReference type="InterPro" id="IPR001300">
    <property type="entry name" value="Peptidase_C2_calpain_cat"/>
</dbReference>
<dbReference type="PROSITE" id="PS50203">
    <property type="entry name" value="CALPAIN_CAT"/>
    <property type="match status" value="1"/>
</dbReference>
<dbReference type="InterPro" id="IPR011635">
    <property type="entry name" value="CARDB"/>
</dbReference>
<feature type="active site" evidence="5">
    <location>
        <position position="655"/>
    </location>
</feature>
<evidence type="ECO:0000259" key="7">
    <source>
        <dbReference type="PROSITE" id="PS50203"/>
    </source>
</evidence>
<dbReference type="GO" id="GO:0006508">
    <property type="term" value="P:proteolysis"/>
    <property type="evidence" value="ECO:0007669"/>
    <property type="project" value="UniProtKB-KW"/>
</dbReference>
<dbReference type="PANTHER" id="PTHR10183">
    <property type="entry name" value="CALPAIN"/>
    <property type="match status" value="1"/>
</dbReference>
<dbReference type="AlphaFoldDB" id="A0A977PU68"/>
<accession>A0A977PU68</accession>
<protein>
    <submittedName>
        <fullName evidence="8">C2 family cysteine protease</fullName>
    </submittedName>
</protein>
<feature type="region of interest" description="Disordered" evidence="6">
    <location>
        <begin position="63"/>
        <end position="82"/>
    </location>
</feature>
<keyword evidence="2 5" id="KW-0645">Protease</keyword>
<dbReference type="InterPro" id="IPR038765">
    <property type="entry name" value="Papain-like_cys_pep_sf"/>
</dbReference>
<name>A0A977PU68_9CYAN</name>
<proteinExistence type="inferred from homology"/>
<evidence type="ECO:0000256" key="1">
    <source>
        <dbReference type="ARBA" id="ARBA00007623"/>
    </source>
</evidence>
<feature type="active site" evidence="5">
    <location>
        <position position="489"/>
    </location>
</feature>
<organism evidence="8">
    <name type="scientific">Woronichinia naegeliana WA131</name>
    <dbReference type="NCBI Taxonomy" id="2824559"/>
    <lineage>
        <taxon>Bacteria</taxon>
        <taxon>Bacillati</taxon>
        <taxon>Cyanobacteriota</taxon>
        <taxon>Cyanophyceae</taxon>
        <taxon>Synechococcales</taxon>
        <taxon>Coelosphaeriaceae</taxon>
        <taxon>Woronichinia</taxon>
    </lineage>
</organism>
<evidence type="ECO:0000256" key="2">
    <source>
        <dbReference type="ARBA" id="ARBA00022670"/>
    </source>
</evidence>
<sequence>MFTESTSPIVSSFASLEDSLSLWKDTLQGIHSKSELVLNGGQRDNLGEFVAPTSVSVHNRLDRFGSDQSVPGSSPRNLNSADSITGLSAQSIGANVQVKAPAANSIPDLMISSLSSSSSVNAGSTLSVSYTVNNQGNATAASNNTQFYLSTDNSLDAADTLIGSSAVSSLSTGKSKNISFSATVNSSLAPGNYYLFAKADGNNQVIESNESNNLISKAITINAAAKADLTINAIAPSSVLVGGTSLSLNYNIANLGNASAASNLTKFYLSTDTLLDGADTVLGTDTVSSLAAGANTNRSVSLTLASSLNQGAYYLFAQADSGSTVSESNEANNTNSGSFSVTTLADWCSQNIKDLELSSLSSNLTTDGSLSRQDMIDLFNSAKDNSLVDGTEFTDLKALVTNGKQLLGMQDFVYVLSNNLVNGNTANTTSGVGNLFAGSTDAQMTNLVDKWFLGTDCPDTSYSYQYAQGSLFQNGVNVNDIKQGMVGDCYYLSTLSSIAQEKPSYIQDMFIDNGDNTFTVKFLKNGVNDYVTVDRYLPTDSNGKFVYASYGSNYTNTSNELWVALAEKAYAQLAESGWSRPNYNAYYNTNSYAAIESGWMDLVIQQVTGLSTTSQTLSATTSMTQTSLINLVNSNQILTAGFVYGDGGGLVVNGHAYTITAYNSTTGQFHLRNPWGYQDSDLTWSQLVSLQAVVQYSNT</sequence>
<feature type="active site" evidence="5">
    <location>
        <position position="673"/>
    </location>
</feature>
<dbReference type="Gene3D" id="2.60.40.10">
    <property type="entry name" value="Immunoglobulins"/>
    <property type="match status" value="2"/>
</dbReference>
<feature type="compositionally biased region" description="Polar residues" evidence="6">
    <location>
        <begin position="66"/>
        <end position="82"/>
    </location>
</feature>
<dbReference type="PANTHER" id="PTHR10183:SF379">
    <property type="entry name" value="CALPAIN-5"/>
    <property type="match status" value="1"/>
</dbReference>
<evidence type="ECO:0000313" key="8">
    <source>
        <dbReference type="EMBL" id="UXE59696.1"/>
    </source>
</evidence>
<dbReference type="GO" id="GO:0004198">
    <property type="term" value="F:calcium-dependent cysteine-type endopeptidase activity"/>
    <property type="evidence" value="ECO:0007669"/>
    <property type="project" value="InterPro"/>
</dbReference>
<dbReference type="InterPro" id="IPR013783">
    <property type="entry name" value="Ig-like_fold"/>
</dbReference>
<dbReference type="SUPFAM" id="SSF54001">
    <property type="entry name" value="Cysteine proteinases"/>
    <property type="match status" value="1"/>
</dbReference>
<evidence type="ECO:0000256" key="4">
    <source>
        <dbReference type="ARBA" id="ARBA00022807"/>
    </source>
</evidence>
<evidence type="ECO:0000256" key="6">
    <source>
        <dbReference type="SAM" id="MobiDB-lite"/>
    </source>
</evidence>
<evidence type="ECO:0000256" key="3">
    <source>
        <dbReference type="ARBA" id="ARBA00022801"/>
    </source>
</evidence>
<keyword evidence="4 5" id="KW-0788">Thiol protease</keyword>
<dbReference type="Pfam" id="PF07705">
    <property type="entry name" value="CARDB"/>
    <property type="match status" value="2"/>
</dbReference>
<dbReference type="EMBL" id="CP073041">
    <property type="protein sequence ID" value="UXE59696.1"/>
    <property type="molecule type" value="Genomic_DNA"/>
</dbReference>
<dbReference type="Proteomes" id="UP001065613">
    <property type="component" value="Chromosome"/>
</dbReference>
<dbReference type="Pfam" id="PF00648">
    <property type="entry name" value="Peptidase_C2"/>
    <property type="match status" value="1"/>
</dbReference>
<dbReference type="InterPro" id="IPR022684">
    <property type="entry name" value="Calpain_cysteine_protease"/>
</dbReference>